<accession>A0A1X7VHM2</accession>
<dbReference type="OrthoDB" id="289038at2759"/>
<sequence>MKKFATHDSFTKQRANVRQLLLRRWHPSEFSVDPTEEVILDTHSPLDLKKKVNLLELSGVTVDAISVATYLRSFPAEILRLDIANELQWNQASLYDADGDVIYYKDNRGELKEITTEERAEIRMTENKRSVA</sequence>
<reference evidence="2" key="1">
    <citation type="submission" date="2017-05" db="UniProtKB">
        <authorList>
            <consortium name="EnsemblMetazoa"/>
        </authorList>
    </citation>
    <scope>IDENTIFICATION</scope>
</reference>
<proteinExistence type="predicted"/>
<dbReference type="InterPro" id="IPR045578">
    <property type="entry name" value="USP47_C"/>
</dbReference>
<organism evidence="2">
    <name type="scientific">Amphimedon queenslandica</name>
    <name type="common">Sponge</name>
    <dbReference type="NCBI Taxonomy" id="400682"/>
    <lineage>
        <taxon>Eukaryota</taxon>
        <taxon>Metazoa</taxon>
        <taxon>Porifera</taxon>
        <taxon>Demospongiae</taxon>
        <taxon>Heteroscleromorpha</taxon>
        <taxon>Haplosclerida</taxon>
        <taxon>Niphatidae</taxon>
        <taxon>Amphimedon</taxon>
    </lineage>
</organism>
<dbReference type="InParanoid" id="A0A1X7VHM2"/>
<dbReference type="STRING" id="400682.A0A1X7VHM2"/>
<name>A0A1X7VHM2_AMPQE</name>
<evidence type="ECO:0000259" key="1">
    <source>
        <dbReference type="Pfam" id="PF19718"/>
    </source>
</evidence>
<feature type="domain" description="Ubiquitin carboxyl-terminal hydrolase 47 C-terminal" evidence="1">
    <location>
        <begin position="12"/>
        <end position="129"/>
    </location>
</feature>
<protein>
    <recommendedName>
        <fullName evidence="1">Ubiquitin carboxyl-terminal hydrolase 47 C-terminal domain-containing protein</fullName>
    </recommendedName>
</protein>
<dbReference type="eggNOG" id="KOG4598">
    <property type="taxonomic scope" value="Eukaryota"/>
</dbReference>
<dbReference type="Pfam" id="PF19718">
    <property type="entry name" value="USP47_C"/>
    <property type="match status" value="1"/>
</dbReference>
<evidence type="ECO:0000313" key="2">
    <source>
        <dbReference type="EnsemblMetazoa" id="Aqu2.1.39294_001"/>
    </source>
</evidence>
<dbReference type="EnsemblMetazoa" id="Aqu2.1.39294_001">
    <property type="protein sequence ID" value="Aqu2.1.39294_001"/>
    <property type="gene ID" value="Aqu2.1.39294"/>
</dbReference>
<dbReference type="AlphaFoldDB" id="A0A1X7VHM2"/>